<dbReference type="Proteomes" id="UP001064048">
    <property type="component" value="Chromosome 23"/>
</dbReference>
<reference evidence="1 2" key="1">
    <citation type="journal article" date="2022" name="Genome Biol. Evol.">
        <title>The Spruce Budworm Genome: Reconstructing the Evolutionary History of Antifreeze Proteins.</title>
        <authorList>
            <person name="Beliveau C."/>
            <person name="Gagne P."/>
            <person name="Picq S."/>
            <person name="Vernygora O."/>
            <person name="Keeling C.I."/>
            <person name="Pinkney K."/>
            <person name="Doucet D."/>
            <person name="Wen F."/>
            <person name="Johnston J.S."/>
            <person name="Maaroufi H."/>
            <person name="Boyle B."/>
            <person name="Laroche J."/>
            <person name="Dewar K."/>
            <person name="Juretic N."/>
            <person name="Blackburn G."/>
            <person name="Nisole A."/>
            <person name="Brunet B."/>
            <person name="Brandao M."/>
            <person name="Lumley L."/>
            <person name="Duan J."/>
            <person name="Quan G."/>
            <person name="Lucarotti C.J."/>
            <person name="Roe A.D."/>
            <person name="Sperling F.A.H."/>
            <person name="Levesque R.C."/>
            <person name="Cusson M."/>
        </authorList>
    </citation>
    <scope>NUCLEOTIDE SEQUENCE [LARGE SCALE GENOMIC DNA]</scope>
    <source>
        <strain evidence="1">Glfc:IPQL:Cfum</strain>
    </source>
</reference>
<dbReference type="EMBL" id="CM046123">
    <property type="protein sequence ID" value="KAI8439181.1"/>
    <property type="molecule type" value="Genomic_DNA"/>
</dbReference>
<sequence>MLDWLVDIIIENKKMSPPTEAYTDVVELCGLLQCLGFSVRSLNATEGNASQDAGARTVVISCPASGVQVVLESGSALCSCPPETNQQNSGIWQVSGVIGGKQLDKEFGCSILGSLPKQHRERLSRDLRAMMQCIKEHSVMESEVEVSRDRANKSASMVEIKVSPERRHSIVKADTPTRYRSLDTLTGTREDDQPLPAPGQLQKKLHLNNSADDVADKKPSCHRQSTYTLSSSPGSVRRRNKTSSPLQQPKTVVLENLIAAEKAAEELRQKLASIIKQYGEDGKDDSSMSSLALDVSKISILKGSEPTKTQFASSPNLSTGLGTVYEDQKNKFKRIDSASTSNLVPRKTPNNDGGVASKLRRISPNFFKSKTLSVKDEKLKPQDSKNSKLNCIFKPKPITPKFKSESSPNLSSASKKRFSHIKSTIPRPTPKKD</sequence>
<protein>
    <submittedName>
        <fullName evidence="1">Uncharacterized protein</fullName>
    </submittedName>
</protein>
<proteinExistence type="predicted"/>
<keyword evidence="2" id="KW-1185">Reference proteome</keyword>
<gene>
    <name evidence="1" type="ORF">MSG28_013028</name>
</gene>
<comment type="caution">
    <text evidence="1">The sequence shown here is derived from an EMBL/GenBank/DDBJ whole genome shotgun (WGS) entry which is preliminary data.</text>
</comment>
<accession>A0ACC0KRE7</accession>
<evidence type="ECO:0000313" key="1">
    <source>
        <dbReference type="EMBL" id="KAI8439181.1"/>
    </source>
</evidence>
<evidence type="ECO:0000313" key="2">
    <source>
        <dbReference type="Proteomes" id="UP001064048"/>
    </source>
</evidence>
<name>A0ACC0KRE7_CHOFU</name>
<organism evidence="1 2">
    <name type="scientific">Choristoneura fumiferana</name>
    <name type="common">Spruce budworm moth</name>
    <name type="synonym">Archips fumiferana</name>
    <dbReference type="NCBI Taxonomy" id="7141"/>
    <lineage>
        <taxon>Eukaryota</taxon>
        <taxon>Metazoa</taxon>
        <taxon>Ecdysozoa</taxon>
        <taxon>Arthropoda</taxon>
        <taxon>Hexapoda</taxon>
        <taxon>Insecta</taxon>
        <taxon>Pterygota</taxon>
        <taxon>Neoptera</taxon>
        <taxon>Endopterygota</taxon>
        <taxon>Lepidoptera</taxon>
        <taxon>Glossata</taxon>
        <taxon>Ditrysia</taxon>
        <taxon>Tortricoidea</taxon>
        <taxon>Tortricidae</taxon>
        <taxon>Tortricinae</taxon>
        <taxon>Choristoneura</taxon>
    </lineage>
</organism>